<dbReference type="InterPro" id="IPR037257">
    <property type="entry name" value="T2SS_E_N_sf"/>
</dbReference>
<evidence type="ECO:0000256" key="1">
    <source>
        <dbReference type="ARBA" id="ARBA00006611"/>
    </source>
</evidence>
<dbReference type="Pfam" id="PF05157">
    <property type="entry name" value="MshEN"/>
    <property type="match status" value="3"/>
</dbReference>
<dbReference type="Pfam" id="PF00437">
    <property type="entry name" value="T2SSE"/>
    <property type="match status" value="1"/>
</dbReference>
<comment type="similarity">
    <text evidence="1">Belongs to the GSP E family.</text>
</comment>
<dbReference type="SUPFAM" id="SSF160246">
    <property type="entry name" value="EspE N-terminal domain-like"/>
    <property type="match status" value="3"/>
</dbReference>
<feature type="domain" description="Bacterial type II secretion system protein E" evidence="4">
    <location>
        <begin position="712"/>
        <end position="726"/>
    </location>
</feature>
<protein>
    <submittedName>
        <fullName evidence="5">Pilus assembly protein PilF</fullName>
    </submittedName>
</protein>
<dbReference type="Gene3D" id="3.40.50.300">
    <property type="entry name" value="P-loop containing nucleotide triphosphate hydrolases"/>
    <property type="match status" value="1"/>
</dbReference>
<dbReference type="InterPro" id="IPR027417">
    <property type="entry name" value="P-loop_NTPase"/>
</dbReference>
<dbReference type="PANTHER" id="PTHR30258:SF1">
    <property type="entry name" value="PROTEIN TRANSPORT PROTEIN HOFB HOMOLOG"/>
    <property type="match status" value="1"/>
</dbReference>
<dbReference type="InterPro" id="IPR007831">
    <property type="entry name" value="T2SS_GspE_N"/>
</dbReference>
<dbReference type="PANTHER" id="PTHR30258">
    <property type="entry name" value="TYPE II SECRETION SYSTEM PROTEIN GSPE-RELATED"/>
    <property type="match status" value="1"/>
</dbReference>
<organism evidence="5 6">
    <name type="scientific">Thermus brockianus</name>
    <dbReference type="NCBI Taxonomy" id="56956"/>
    <lineage>
        <taxon>Bacteria</taxon>
        <taxon>Thermotogati</taxon>
        <taxon>Deinococcota</taxon>
        <taxon>Deinococci</taxon>
        <taxon>Thermales</taxon>
        <taxon>Thermaceae</taxon>
        <taxon>Thermus</taxon>
    </lineage>
</organism>
<proteinExistence type="inferred from homology"/>
<dbReference type="Gene3D" id="3.30.300.160">
    <property type="entry name" value="Type II secretion system, protein E, N-terminal domain"/>
    <property type="match status" value="2"/>
</dbReference>
<dbReference type="CDD" id="cd01129">
    <property type="entry name" value="PulE-GspE-like"/>
    <property type="match status" value="1"/>
</dbReference>
<sequence>MGRESMSVLTIGDKRLGAILLDAGLLTDEELQLALEKHREVGGSLAEVIVESGLLSERRIAQAIEDHFGIPLVELHQLEIPPKVKALLPAEKAKELGAIPFALDEEAGVVRVAFVNPLDTLALEEVEDLTGLVVEPYQTTKSAFQYALAKNYPELGLPLPPPPTGPSQGELRLGEFLLEKGLIDRETLEEALVEQERTGDLLGQILVRKGLSEEVLYRTLAEQKGLEFLPSTEGLTPDPAATALLLRSDALRYSAVPVAIREGKVEVVLADPRHKQAVEELLGRPARFYLTLPKPWEALFHRAYPEKGRLGEVLVQEGRLSREHLREALEVQKRLPKAKPLGEILVELGLARPEDVEEALKKQRQGGGRLEDTLVQSGKLKPEALAQAVAHQLGYPYIDPQENPPDPGAALLLPEDLARRYGVFPHHLEGKTLVLLMKDPRNILALDDVRLALKRKGLGYEVTPAVATEAAIVKLIERFYGKEELGELAKELSKGYQAEEEALTTELDESAAQRFVKQVIREAYLQDASDIHIEPRQSDVLVRLRIDGTLRQYTTLSKGALGPVISVIKIMGGLNIAEKRLPQDGRVRYREGAIDADLRLSTLPTVYGEKAVMRLLKKAADIPEIEGLGFAPGVFERFQEVISKPYGIFLITGPTGSGKSFTTFSILKRIATPDKNTQTIEDPVEYEIPGINQTQVNPQAGLTFARALRAFLRQDPDIIMVGEIRDSETAKIATEAALTGHLVIATLHTNDAAQAITRLDEMGVELFNISAALIGVLSQRLVRRICEHCKVEVKPDPEVLRRLGIPEEEMQGAKLYKGTGCERCGGTGYKGRYAIHELLVVDDEIRHAIVAGKSATEIKEIARKKGMKTLREDGVYKALQGITTLEEVLARTIE</sequence>
<reference evidence="5 6" key="1">
    <citation type="journal article" date="2022" name="Microbiol. Resour. Announc.">
        <title>Complete Genome Sequences of Thermus Strains Isolated from Senami Hot Spring in Japan.</title>
        <authorList>
            <person name="Miyazaki K."/>
        </authorList>
    </citation>
    <scope>NUCLEOTIDE SEQUENCE [LARGE SCALE GENOMIC DNA]</scope>
    <source>
        <strain evidence="5 6">SNM4-1</strain>
    </source>
</reference>
<dbReference type="SUPFAM" id="SSF52540">
    <property type="entry name" value="P-loop containing nucleoside triphosphate hydrolases"/>
    <property type="match status" value="1"/>
</dbReference>
<dbReference type="Gene3D" id="3.30.450.90">
    <property type="match status" value="1"/>
</dbReference>
<dbReference type="InterPro" id="IPR001482">
    <property type="entry name" value="T2SS/T4SS_dom"/>
</dbReference>
<keyword evidence="3" id="KW-0067">ATP-binding</keyword>
<evidence type="ECO:0000313" key="6">
    <source>
        <dbReference type="Proteomes" id="UP000831120"/>
    </source>
</evidence>
<evidence type="ECO:0000259" key="4">
    <source>
        <dbReference type="PROSITE" id="PS00662"/>
    </source>
</evidence>
<evidence type="ECO:0000313" key="5">
    <source>
        <dbReference type="EMBL" id="BDG15662.1"/>
    </source>
</evidence>
<dbReference type="Proteomes" id="UP000831120">
    <property type="component" value="Chromosome"/>
</dbReference>
<keyword evidence="2" id="KW-0547">Nucleotide-binding</keyword>
<keyword evidence="6" id="KW-1185">Reference proteome</keyword>
<accession>A0ABN6NDB1</accession>
<dbReference type="EMBL" id="AP025593">
    <property type="protein sequence ID" value="BDG15662.1"/>
    <property type="molecule type" value="Genomic_DNA"/>
</dbReference>
<name>A0ABN6NDB1_THEBO</name>
<dbReference type="Gene3D" id="1.10.40.70">
    <property type="match status" value="1"/>
</dbReference>
<evidence type="ECO:0000256" key="3">
    <source>
        <dbReference type="ARBA" id="ARBA00022840"/>
    </source>
</evidence>
<evidence type="ECO:0000256" key="2">
    <source>
        <dbReference type="ARBA" id="ARBA00022741"/>
    </source>
</evidence>
<dbReference type="PROSITE" id="PS00662">
    <property type="entry name" value="T2SP_E"/>
    <property type="match status" value="1"/>
</dbReference>
<gene>
    <name evidence="5" type="ORF">TbrSNM41_03960</name>
</gene>